<proteinExistence type="predicted"/>
<dbReference type="EMBL" id="UZAM01014065">
    <property type="protein sequence ID" value="VDP31754.1"/>
    <property type="molecule type" value="Genomic_DNA"/>
</dbReference>
<protein>
    <submittedName>
        <fullName evidence="3">DUF5659 domain-containing protein</fullName>
    </submittedName>
</protein>
<dbReference type="Proteomes" id="UP000270296">
    <property type="component" value="Unassembled WGS sequence"/>
</dbReference>
<dbReference type="WBParaSite" id="SBAD_0001079901-mRNA-1">
    <property type="protein sequence ID" value="SBAD_0001079901-mRNA-1"/>
    <property type="gene ID" value="SBAD_0001079901"/>
</dbReference>
<organism evidence="3">
    <name type="scientific">Soboliphyme baturini</name>
    <dbReference type="NCBI Taxonomy" id="241478"/>
    <lineage>
        <taxon>Eukaryota</taxon>
        <taxon>Metazoa</taxon>
        <taxon>Ecdysozoa</taxon>
        <taxon>Nematoda</taxon>
        <taxon>Enoplea</taxon>
        <taxon>Dorylaimia</taxon>
        <taxon>Dioctophymatida</taxon>
        <taxon>Dioctophymatoidea</taxon>
        <taxon>Soboliphymatidae</taxon>
        <taxon>Soboliphyme</taxon>
    </lineage>
</organism>
<reference evidence="3" key="1">
    <citation type="submission" date="2016-06" db="UniProtKB">
        <authorList>
            <consortium name="WormBaseParasite"/>
        </authorList>
    </citation>
    <scope>IDENTIFICATION</scope>
</reference>
<sequence>MSDYVRLEAGSEVLDLLGLRSFKAAHIANVSRAAPSEGDSARRDMFYHPAAFVIDKSELICLQLCALLQGDECCAESVRSETACRL</sequence>
<gene>
    <name evidence="1" type="ORF">SBAD_LOCUS10433</name>
</gene>
<dbReference type="AlphaFoldDB" id="A0A183J3I5"/>
<name>A0A183J3I5_9BILA</name>
<reference evidence="1 2" key="2">
    <citation type="submission" date="2018-11" db="EMBL/GenBank/DDBJ databases">
        <authorList>
            <consortium name="Pathogen Informatics"/>
        </authorList>
    </citation>
    <scope>NUCLEOTIDE SEQUENCE [LARGE SCALE GENOMIC DNA]</scope>
</reference>
<evidence type="ECO:0000313" key="3">
    <source>
        <dbReference type="WBParaSite" id="SBAD_0001079901-mRNA-1"/>
    </source>
</evidence>
<evidence type="ECO:0000313" key="1">
    <source>
        <dbReference type="EMBL" id="VDP31754.1"/>
    </source>
</evidence>
<keyword evidence="2" id="KW-1185">Reference proteome</keyword>
<evidence type="ECO:0000313" key="2">
    <source>
        <dbReference type="Proteomes" id="UP000270296"/>
    </source>
</evidence>
<accession>A0A183J3I5</accession>